<dbReference type="EMBL" id="VIGV01000002">
    <property type="protein sequence ID" value="TWS24762.1"/>
    <property type="molecule type" value="Genomic_DNA"/>
</dbReference>
<dbReference type="PANTHER" id="PTHR42194">
    <property type="entry name" value="UPF0276 PROTEIN HI_1600"/>
    <property type="match status" value="1"/>
</dbReference>
<dbReference type="Pfam" id="PF05114">
    <property type="entry name" value="MbnB_TglH_ChrH"/>
    <property type="match status" value="1"/>
</dbReference>
<dbReference type="Gene3D" id="3.20.20.150">
    <property type="entry name" value="Divalent-metal-dependent TIM barrel enzymes"/>
    <property type="match status" value="1"/>
</dbReference>
<dbReference type="PANTHER" id="PTHR42194:SF1">
    <property type="entry name" value="UPF0276 PROTEIN HI_1600"/>
    <property type="match status" value="1"/>
</dbReference>
<name>A0A5C5RQ19_9ACTN</name>
<comment type="caution">
    <text evidence="1">The sequence shown here is derived from an EMBL/GenBank/DDBJ whole genome shotgun (WGS) entry which is preliminary data.</text>
</comment>
<dbReference type="AlphaFoldDB" id="A0A5C5RQ19"/>
<dbReference type="NCBIfam" id="NF003818">
    <property type="entry name" value="PRK05409.1"/>
    <property type="match status" value="1"/>
</dbReference>
<proteinExistence type="predicted"/>
<sequence>MDDLRRRSGRPVRGPLRHRRSVAVRRRLRRCGGARRECRGLGRRGWLLRWGVVRRRGWLRWGRGLWRLRRVRRMNVMTSTVPRHVTALGPLGLGWRREIAGVIADLRPGFCEVIAESVPIRRGRAVPDPLLVDLRERGVPLIPHGVALSLGGVDELEPDRVHRLASCAEAFRAPLVSEHIAFVRAGGIEAGHLLPVPRTREAMDVLVRNIRRMQDALTVPFAVENIAAFLRWPDEEFTEAEFLTELMDRTDALLVLDVANVYANSLNRGRDPHAELARLPVDRIAYSHVAGGSEGGGRYHDTHTDPVNSGVLALVTALRERADVPFMLERDGRYPPAGELFDELDAIAAAAGSAPITEAARRVWT</sequence>
<accession>A0A5C5RQ19</accession>
<dbReference type="OrthoDB" id="9763101at2"/>
<organism evidence="1 2">
    <name type="scientific">Tsukamurella sputi</name>
    <dbReference type="NCBI Taxonomy" id="2591848"/>
    <lineage>
        <taxon>Bacteria</taxon>
        <taxon>Bacillati</taxon>
        <taxon>Actinomycetota</taxon>
        <taxon>Actinomycetes</taxon>
        <taxon>Mycobacteriales</taxon>
        <taxon>Tsukamurellaceae</taxon>
        <taxon>Tsukamurella</taxon>
    </lineage>
</organism>
<dbReference type="InterPro" id="IPR007801">
    <property type="entry name" value="MbnB/TglH/ChrH"/>
</dbReference>
<evidence type="ECO:0000313" key="1">
    <source>
        <dbReference type="EMBL" id="TWS24762.1"/>
    </source>
</evidence>
<dbReference type="SUPFAM" id="SSF51658">
    <property type="entry name" value="Xylose isomerase-like"/>
    <property type="match status" value="1"/>
</dbReference>
<dbReference type="InterPro" id="IPR036237">
    <property type="entry name" value="Xyl_isomerase-like_sf"/>
</dbReference>
<evidence type="ECO:0000313" key="2">
    <source>
        <dbReference type="Proteomes" id="UP000319792"/>
    </source>
</evidence>
<keyword evidence="2" id="KW-1185">Reference proteome</keyword>
<dbReference type="Proteomes" id="UP000319792">
    <property type="component" value="Unassembled WGS sequence"/>
</dbReference>
<reference evidence="1 2" key="1">
    <citation type="submission" date="2019-08" db="EMBL/GenBank/DDBJ databases">
        <title>Tsukamurella conjunctivitidis sp. nov., Tsukamurella assacharolytica sp. nov. and Tsukamurella sputae sp. nov. isolated from patients with conjunctivitis, bacteraemia (lymphoma) and respiratory infection (sputum) in Hong Kong.</title>
        <authorList>
            <person name="Fok K.M.N."/>
            <person name="Fong J.Y.H."/>
        </authorList>
    </citation>
    <scope>NUCLEOTIDE SEQUENCE [LARGE SCALE GENOMIC DNA]</scope>
    <source>
        <strain evidence="1 2">HKU70</strain>
    </source>
</reference>
<gene>
    <name evidence="1" type="ORF">FK268_05800</name>
</gene>
<protein>
    <submittedName>
        <fullName evidence="1">DUF692 domain-containing protein</fullName>
    </submittedName>
</protein>